<keyword evidence="3 4" id="KW-0378">Hydrolase</keyword>
<dbReference type="Gene3D" id="3.30.70.1020">
    <property type="entry name" value="Trehalose-6-phosphate phosphatase related protein, domain 2"/>
    <property type="match status" value="1"/>
</dbReference>
<keyword evidence="4" id="KW-0460">Magnesium</keyword>
<dbReference type="InterPro" id="IPR036412">
    <property type="entry name" value="HAD-like_sf"/>
</dbReference>
<keyword evidence="6" id="KW-1185">Reference proteome</keyword>
<protein>
    <recommendedName>
        <fullName evidence="4">Trehalose 6-phosphate phosphatase</fullName>
        <ecNumber evidence="4">3.1.3.12</ecNumber>
    </recommendedName>
</protein>
<dbReference type="PANTHER" id="PTHR43768">
    <property type="entry name" value="TREHALOSE 6-PHOSPHATE PHOSPHATASE"/>
    <property type="match status" value="1"/>
</dbReference>
<dbReference type="NCBIfam" id="TIGR00685">
    <property type="entry name" value="T6PP"/>
    <property type="match status" value="1"/>
</dbReference>
<dbReference type="SUPFAM" id="SSF56784">
    <property type="entry name" value="HAD-like"/>
    <property type="match status" value="1"/>
</dbReference>
<evidence type="ECO:0000256" key="2">
    <source>
        <dbReference type="ARBA" id="ARBA00008770"/>
    </source>
</evidence>
<evidence type="ECO:0000256" key="3">
    <source>
        <dbReference type="ARBA" id="ARBA00022801"/>
    </source>
</evidence>
<dbReference type="InterPro" id="IPR023214">
    <property type="entry name" value="HAD_sf"/>
</dbReference>
<gene>
    <name evidence="5" type="primary">otsB</name>
    <name evidence="5" type="ORF">G3574_14530</name>
</gene>
<dbReference type="GO" id="GO:0046872">
    <property type="term" value="F:metal ion binding"/>
    <property type="evidence" value="ECO:0007669"/>
    <property type="project" value="UniProtKB-KW"/>
</dbReference>
<dbReference type="RefSeq" id="WP_163964400.1">
    <property type="nucleotide sequence ID" value="NZ_JAAIVB010000047.1"/>
</dbReference>
<name>A0A6B3SVA0_9BURK</name>
<dbReference type="Gene3D" id="3.40.50.1000">
    <property type="entry name" value="HAD superfamily/HAD-like"/>
    <property type="match status" value="1"/>
</dbReference>
<proteinExistence type="inferred from homology"/>
<dbReference type="InterPro" id="IPR006379">
    <property type="entry name" value="HAD-SF_hydro_IIB"/>
</dbReference>
<comment type="pathway">
    <text evidence="1 4">Glycan biosynthesis; trehalose biosynthesis.</text>
</comment>
<dbReference type="InterPro" id="IPR003337">
    <property type="entry name" value="Trehalose_PPase"/>
</dbReference>
<evidence type="ECO:0000313" key="5">
    <source>
        <dbReference type="EMBL" id="NEX62302.1"/>
    </source>
</evidence>
<comment type="function">
    <text evidence="4">Removes the phosphate from trehalose 6-phosphate to produce free trehalose.</text>
</comment>
<dbReference type="EMBL" id="JAAIVB010000047">
    <property type="protein sequence ID" value="NEX62302.1"/>
    <property type="molecule type" value="Genomic_DNA"/>
</dbReference>
<evidence type="ECO:0000256" key="1">
    <source>
        <dbReference type="ARBA" id="ARBA00005199"/>
    </source>
</evidence>
<evidence type="ECO:0000256" key="4">
    <source>
        <dbReference type="RuleBase" id="RU361117"/>
    </source>
</evidence>
<dbReference type="Pfam" id="PF02358">
    <property type="entry name" value="Trehalose_PPase"/>
    <property type="match status" value="1"/>
</dbReference>
<dbReference type="EC" id="3.1.3.12" evidence="4"/>
<dbReference type="Proteomes" id="UP000482155">
    <property type="component" value="Unassembled WGS sequence"/>
</dbReference>
<dbReference type="GO" id="GO:0005992">
    <property type="term" value="P:trehalose biosynthetic process"/>
    <property type="evidence" value="ECO:0007669"/>
    <property type="project" value="UniProtKB-UniPathway"/>
</dbReference>
<organism evidence="5 6">
    <name type="scientific">Noviherbaspirillum galbum</name>
    <dbReference type="NCBI Taxonomy" id="2709383"/>
    <lineage>
        <taxon>Bacteria</taxon>
        <taxon>Pseudomonadati</taxon>
        <taxon>Pseudomonadota</taxon>
        <taxon>Betaproteobacteria</taxon>
        <taxon>Burkholderiales</taxon>
        <taxon>Oxalobacteraceae</taxon>
        <taxon>Noviherbaspirillum</taxon>
    </lineage>
</organism>
<dbReference type="UniPathway" id="UPA00299"/>
<comment type="catalytic activity">
    <reaction evidence="4">
        <text>alpha,alpha-trehalose 6-phosphate + H2O = alpha,alpha-trehalose + phosphate</text>
        <dbReference type="Rhea" id="RHEA:23420"/>
        <dbReference type="ChEBI" id="CHEBI:15377"/>
        <dbReference type="ChEBI" id="CHEBI:16551"/>
        <dbReference type="ChEBI" id="CHEBI:43474"/>
        <dbReference type="ChEBI" id="CHEBI:58429"/>
        <dbReference type="EC" id="3.1.3.12"/>
    </reaction>
</comment>
<comment type="cofactor">
    <cofactor evidence="4">
        <name>Mg(2+)</name>
        <dbReference type="ChEBI" id="CHEBI:18420"/>
    </cofactor>
</comment>
<sequence>MIDLLHTPEASRRLESIIRPGLLCAFDFDGTLAPIVPQPHLAVLPAELRALLVQVSAHAPVAIITGRSIDDIHHRLGFDPDFIVGNHGLEGVPGWENTAAQHAETCQRWKAELEAAFADMGADPGIVIEDKRFSLSVHYRQAANPGAAEQALDRLFTRLHPIPRIVWGKMVFNLMPDNAGHKGTALAQLMKVTGASNAIYVGDDITDEDVFRLRRPDVLSVRIEHSTESAAECYLDKPEDMAQLLGVLIERMRAAGAANWVQAPAPITAA</sequence>
<dbReference type="PANTHER" id="PTHR43768:SF3">
    <property type="entry name" value="TREHALOSE 6-PHOSPHATE PHOSPHATASE"/>
    <property type="match status" value="1"/>
</dbReference>
<reference evidence="5 6" key="1">
    <citation type="submission" date="2020-02" db="EMBL/GenBank/DDBJ databases">
        <authorList>
            <person name="Kim M.K."/>
        </authorList>
    </citation>
    <scope>NUCLEOTIDE SEQUENCE [LARGE SCALE GENOMIC DNA]</scope>
    <source>
        <strain evidence="5 6">17J57-3</strain>
    </source>
</reference>
<dbReference type="NCBIfam" id="TIGR01484">
    <property type="entry name" value="HAD-SF-IIB"/>
    <property type="match status" value="1"/>
</dbReference>
<evidence type="ECO:0000313" key="6">
    <source>
        <dbReference type="Proteomes" id="UP000482155"/>
    </source>
</evidence>
<dbReference type="AlphaFoldDB" id="A0A6B3SVA0"/>
<comment type="caution">
    <text evidence="5">The sequence shown here is derived from an EMBL/GenBank/DDBJ whole genome shotgun (WGS) entry which is preliminary data.</text>
</comment>
<comment type="similarity">
    <text evidence="2 4">Belongs to the trehalose phosphatase family.</text>
</comment>
<dbReference type="InterPro" id="IPR044651">
    <property type="entry name" value="OTSB-like"/>
</dbReference>
<dbReference type="GO" id="GO:0004805">
    <property type="term" value="F:trehalose-phosphatase activity"/>
    <property type="evidence" value="ECO:0007669"/>
    <property type="project" value="UniProtKB-EC"/>
</dbReference>
<accession>A0A6B3SVA0</accession>
<keyword evidence="4" id="KW-0479">Metal-binding</keyword>